<dbReference type="InterPro" id="IPR036322">
    <property type="entry name" value="WD40_repeat_dom_sf"/>
</dbReference>
<dbReference type="GO" id="GO:1904263">
    <property type="term" value="P:positive regulation of TORC1 signaling"/>
    <property type="evidence" value="ECO:0007669"/>
    <property type="project" value="TreeGrafter"/>
</dbReference>
<dbReference type="EMBL" id="HBIM01007409">
    <property type="protein sequence ID" value="CAE0408578.1"/>
    <property type="molecule type" value="Transcribed_RNA"/>
</dbReference>
<dbReference type="Pfam" id="PF00400">
    <property type="entry name" value="WD40"/>
    <property type="match status" value="2"/>
</dbReference>
<gene>
    <name evidence="8" type="ORF">ACOF00016_LOCUS6311</name>
</gene>
<evidence type="ECO:0000256" key="1">
    <source>
        <dbReference type="ARBA" id="ARBA00022574"/>
    </source>
</evidence>
<dbReference type="AlphaFoldDB" id="A0A7S3P7D6"/>
<evidence type="ECO:0000256" key="5">
    <source>
        <dbReference type="ARBA" id="ARBA00022833"/>
    </source>
</evidence>
<accession>A0A7S3P7D6</accession>
<evidence type="ECO:0000256" key="2">
    <source>
        <dbReference type="ARBA" id="ARBA00022723"/>
    </source>
</evidence>
<evidence type="ECO:0000256" key="3">
    <source>
        <dbReference type="ARBA" id="ARBA00022737"/>
    </source>
</evidence>
<name>A0A7S3P7D6_9STRA</name>
<keyword evidence="3" id="KW-0677">Repeat</keyword>
<dbReference type="PROSITE" id="PS50082">
    <property type="entry name" value="WD_REPEATS_2"/>
    <property type="match status" value="2"/>
</dbReference>
<feature type="region of interest" description="Disordered" evidence="7">
    <location>
        <begin position="258"/>
        <end position="286"/>
    </location>
</feature>
<dbReference type="GO" id="GO:0005774">
    <property type="term" value="C:vacuolar membrane"/>
    <property type="evidence" value="ECO:0007669"/>
    <property type="project" value="TreeGrafter"/>
</dbReference>
<dbReference type="InterPro" id="IPR001680">
    <property type="entry name" value="WD40_rpt"/>
</dbReference>
<dbReference type="GO" id="GO:0005829">
    <property type="term" value="C:cytosol"/>
    <property type="evidence" value="ECO:0007669"/>
    <property type="project" value="TreeGrafter"/>
</dbReference>
<feature type="repeat" description="WD" evidence="6">
    <location>
        <begin position="224"/>
        <end position="257"/>
    </location>
</feature>
<organism evidence="8">
    <name type="scientific">Amphora coffeiformis</name>
    <dbReference type="NCBI Taxonomy" id="265554"/>
    <lineage>
        <taxon>Eukaryota</taxon>
        <taxon>Sar</taxon>
        <taxon>Stramenopiles</taxon>
        <taxon>Ochrophyta</taxon>
        <taxon>Bacillariophyta</taxon>
        <taxon>Bacillariophyceae</taxon>
        <taxon>Bacillariophycidae</taxon>
        <taxon>Thalassiophysales</taxon>
        <taxon>Catenulaceae</taxon>
        <taxon>Amphora</taxon>
    </lineage>
</organism>
<dbReference type="SMART" id="SM00320">
    <property type="entry name" value="WD40"/>
    <property type="match status" value="6"/>
</dbReference>
<feature type="region of interest" description="Disordered" evidence="7">
    <location>
        <begin position="1"/>
        <end position="70"/>
    </location>
</feature>
<dbReference type="GO" id="GO:0061700">
    <property type="term" value="C:GATOR2 complex"/>
    <property type="evidence" value="ECO:0007669"/>
    <property type="project" value="TreeGrafter"/>
</dbReference>
<sequence length="920" mass="99408">MFSRNDRNPRAERNPRRFVRGRNAPRTSATPTLDDSKPASAPTDDPPSLKDEVVGEFPQKSQHPYTSISLSPSKKRAVAATNDTLQLFEISPSGLVLLKSFSCAPLFVQTPSPAAARSTGRAHNPISGWRGAAPNYNSFSMATGTGPSLTNVIINDVAWSRAPAGRPADESDDFAPTTWIAAGGSNGVIILWSAQTLRNHVAAGATLPASATAPAPPVPPDAVLRQHMRAVNRIDWHPWDPAVFLSASQDGTVRMWERTRKPRDGKGNNNNTPSSSNAHGADSTETGGPHRLFQLSLFGGSGNAASANQGSFVWQCTTVFEPKSEAVRDVAWNPFEPDVFALVTAGGTLVCYHRRVKIRSLVKLTAHGREASCLDWHPRLPNIVATGGANDGSVKVWDLSKQLDPEQWSSKPGHNTLTATTSAQLSNNMTANYASVNSRTDSIHTETSENTDRSSPSFLQNRNLGTVLSAGVGPSLGSRAVHVLSVAASVTRVKWRPSAGESFVPAAGSAVERKYFDDDWSDDFTEHPLQSDRHDALLAVSTAPVGWVSAGGAGSVALWSCHRPFMALSVVEGHNDGAVVDFVWLETPVNKRSGMPQGTTGRLVTNTPPTANVFVRRPHNKAEDNASFRSLTSHRNEDGGDNSEHSGTNWLETPTANTVVGIWQHVLSVGKDGRVLVQSMMRGDRPLSRVPPSCFAMANLSPFQRGYGSLQLFTVCQPVPSGPRHDYLLTGLRRDTVTAEAPGMFRETPTEEELAAAKEQATITSSSQWSAARRLPPRDPVVVFNVLDQGDLDDDNLPQTDEPEAIVVAPEVVHMSRFAGSYILRPTEEFPTRYSICVHNSSVADELNCPEVSHLWSTLGSMLEGSGMNGLAENTAEGDRNLMQFLILPTVKTMIEELAEEGDVQTCVAICEVLVRPFIW</sequence>
<proteinExistence type="predicted"/>
<dbReference type="InterPro" id="IPR015943">
    <property type="entry name" value="WD40/YVTN_repeat-like_dom_sf"/>
</dbReference>
<dbReference type="GO" id="GO:0016239">
    <property type="term" value="P:positive regulation of macroautophagy"/>
    <property type="evidence" value="ECO:0007669"/>
    <property type="project" value="TreeGrafter"/>
</dbReference>
<evidence type="ECO:0000256" key="7">
    <source>
        <dbReference type="SAM" id="MobiDB-lite"/>
    </source>
</evidence>
<feature type="compositionally biased region" description="Polar residues" evidence="7">
    <location>
        <begin position="267"/>
        <end position="286"/>
    </location>
</feature>
<evidence type="ECO:0000256" key="4">
    <source>
        <dbReference type="ARBA" id="ARBA00022771"/>
    </source>
</evidence>
<dbReference type="PROSITE" id="PS00678">
    <property type="entry name" value="WD_REPEATS_1"/>
    <property type="match status" value="1"/>
</dbReference>
<feature type="compositionally biased region" description="Polar residues" evidence="7">
    <location>
        <begin position="59"/>
        <end position="70"/>
    </location>
</feature>
<feature type="compositionally biased region" description="Polar residues" evidence="7">
    <location>
        <begin position="596"/>
        <end position="610"/>
    </location>
</feature>
<dbReference type="InterPro" id="IPR037590">
    <property type="entry name" value="WDR24"/>
</dbReference>
<evidence type="ECO:0000256" key="6">
    <source>
        <dbReference type="PROSITE-ProRule" id="PRU00221"/>
    </source>
</evidence>
<dbReference type="InterPro" id="IPR019775">
    <property type="entry name" value="WD40_repeat_CS"/>
</dbReference>
<dbReference type="PANTHER" id="PTHR46200:SF1">
    <property type="entry name" value="GATOR COMPLEX PROTEIN WDR24"/>
    <property type="match status" value="1"/>
</dbReference>
<feature type="region of interest" description="Disordered" evidence="7">
    <location>
        <begin position="437"/>
        <end position="459"/>
    </location>
</feature>
<evidence type="ECO:0000313" key="8">
    <source>
        <dbReference type="EMBL" id="CAE0408578.1"/>
    </source>
</evidence>
<dbReference type="PANTHER" id="PTHR46200">
    <property type="entry name" value="GATOR COMPLEX PROTEIN WDR24"/>
    <property type="match status" value="1"/>
</dbReference>
<feature type="region of interest" description="Disordered" evidence="7">
    <location>
        <begin position="593"/>
        <end position="651"/>
    </location>
</feature>
<dbReference type="Gene3D" id="2.130.10.10">
    <property type="entry name" value="YVTN repeat-like/Quinoprotein amine dehydrogenase"/>
    <property type="match status" value="2"/>
</dbReference>
<keyword evidence="5" id="KW-0862">Zinc</keyword>
<keyword evidence="4" id="KW-0863">Zinc-finger</keyword>
<feature type="compositionally biased region" description="Basic and acidic residues" evidence="7">
    <location>
        <begin position="634"/>
        <end position="644"/>
    </location>
</feature>
<dbReference type="GO" id="GO:0008270">
    <property type="term" value="F:zinc ion binding"/>
    <property type="evidence" value="ECO:0007669"/>
    <property type="project" value="UniProtKB-KW"/>
</dbReference>
<reference evidence="8" key="1">
    <citation type="submission" date="2021-01" db="EMBL/GenBank/DDBJ databases">
        <authorList>
            <person name="Corre E."/>
            <person name="Pelletier E."/>
            <person name="Niang G."/>
            <person name="Scheremetjew M."/>
            <person name="Finn R."/>
            <person name="Kale V."/>
            <person name="Holt S."/>
            <person name="Cochrane G."/>
            <person name="Meng A."/>
            <person name="Brown T."/>
            <person name="Cohen L."/>
        </authorList>
    </citation>
    <scope>NUCLEOTIDE SEQUENCE</scope>
    <source>
        <strain evidence="8">CCMP127</strain>
    </source>
</reference>
<keyword evidence="1 6" id="KW-0853">WD repeat</keyword>
<dbReference type="PROSITE" id="PS50294">
    <property type="entry name" value="WD_REPEATS_REGION"/>
    <property type="match status" value="2"/>
</dbReference>
<feature type="repeat" description="WD" evidence="6">
    <location>
        <begin position="364"/>
        <end position="400"/>
    </location>
</feature>
<dbReference type="SUPFAM" id="SSF50978">
    <property type="entry name" value="WD40 repeat-like"/>
    <property type="match status" value="1"/>
</dbReference>
<feature type="compositionally biased region" description="Basic and acidic residues" evidence="7">
    <location>
        <begin position="441"/>
        <end position="452"/>
    </location>
</feature>
<protein>
    <submittedName>
        <fullName evidence="8">Uncharacterized protein</fullName>
    </submittedName>
</protein>
<keyword evidence="2" id="KW-0479">Metal-binding</keyword>
<feature type="compositionally biased region" description="Basic and acidic residues" evidence="7">
    <location>
        <begin position="1"/>
        <end position="15"/>
    </location>
</feature>